<proteinExistence type="predicted"/>
<protein>
    <submittedName>
        <fullName evidence="2">Uncharacterized protein</fullName>
    </submittedName>
</protein>
<keyword evidence="1" id="KW-0472">Membrane</keyword>
<evidence type="ECO:0000256" key="1">
    <source>
        <dbReference type="SAM" id="Phobius"/>
    </source>
</evidence>
<keyword evidence="1" id="KW-1133">Transmembrane helix</keyword>
<comment type="caution">
    <text evidence="2">The sequence shown here is derived from an EMBL/GenBank/DDBJ whole genome shotgun (WGS) entry which is preliminary data.</text>
</comment>
<accession>A0A1X2GDV8</accession>
<gene>
    <name evidence="2" type="ORF">DM01DRAFT_1080243</name>
</gene>
<name>A0A1X2GDV8_9FUNG</name>
<feature type="transmembrane region" description="Helical" evidence="1">
    <location>
        <begin position="20"/>
        <end position="40"/>
    </location>
</feature>
<evidence type="ECO:0000313" key="3">
    <source>
        <dbReference type="Proteomes" id="UP000242146"/>
    </source>
</evidence>
<dbReference type="AlphaFoldDB" id="A0A1X2GDV8"/>
<keyword evidence="3" id="KW-1185">Reference proteome</keyword>
<sequence length="82" mass="9342">MSGSLAEGKWKVTLGTYSDFMMMLAITTLCYSMTFSSTLLRNTRSIFEQINKNECFRCVYLASCRKLGLADHLTRVLQNQAM</sequence>
<keyword evidence="1" id="KW-0812">Transmembrane</keyword>
<reference evidence="2 3" key="1">
    <citation type="submission" date="2016-07" db="EMBL/GenBank/DDBJ databases">
        <title>Pervasive Adenine N6-methylation of Active Genes in Fungi.</title>
        <authorList>
            <consortium name="DOE Joint Genome Institute"/>
            <person name="Mondo S.J."/>
            <person name="Dannebaum R.O."/>
            <person name="Kuo R.C."/>
            <person name="Labutti K."/>
            <person name="Haridas S."/>
            <person name="Kuo A."/>
            <person name="Salamov A."/>
            <person name="Ahrendt S.R."/>
            <person name="Lipzen A."/>
            <person name="Sullivan W."/>
            <person name="Andreopoulos W.B."/>
            <person name="Clum A."/>
            <person name="Lindquist E."/>
            <person name="Daum C."/>
            <person name="Ramamoorthy G.K."/>
            <person name="Gryganskyi A."/>
            <person name="Culley D."/>
            <person name="Magnuson J.K."/>
            <person name="James T.Y."/>
            <person name="O'Malley M.A."/>
            <person name="Stajich J.E."/>
            <person name="Spatafora J.W."/>
            <person name="Visel A."/>
            <person name="Grigoriev I.V."/>
        </authorList>
    </citation>
    <scope>NUCLEOTIDE SEQUENCE [LARGE SCALE GENOMIC DNA]</scope>
    <source>
        <strain evidence="2 3">NRRL 3301</strain>
    </source>
</reference>
<dbReference type="Proteomes" id="UP000242146">
    <property type="component" value="Unassembled WGS sequence"/>
</dbReference>
<dbReference type="EMBL" id="MCGT01000020">
    <property type="protein sequence ID" value="ORX51562.1"/>
    <property type="molecule type" value="Genomic_DNA"/>
</dbReference>
<organism evidence="2 3">
    <name type="scientific">Hesseltinella vesiculosa</name>
    <dbReference type="NCBI Taxonomy" id="101127"/>
    <lineage>
        <taxon>Eukaryota</taxon>
        <taxon>Fungi</taxon>
        <taxon>Fungi incertae sedis</taxon>
        <taxon>Mucoromycota</taxon>
        <taxon>Mucoromycotina</taxon>
        <taxon>Mucoromycetes</taxon>
        <taxon>Mucorales</taxon>
        <taxon>Cunninghamellaceae</taxon>
        <taxon>Hesseltinella</taxon>
    </lineage>
</organism>
<evidence type="ECO:0000313" key="2">
    <source>
        <dbReference type="EMBL" id="ORX51562.1"/>
    </source>
</evidence>